<accession>A0A382UPQ2</accession>
<dbReference type="GO" id="GO:0003993">
    <property type="term" value="F:acid phosphatase activity"/>
    <property type="evidence" value="ECO:0007669"/>
    <property type="project" value="InterPro"/>
</dbReference>
<evidence type="ECO:0000259" key="2">
    <source>
        <dbReference type="Pfam" id="PF00149"/>
    </source>
</evidence>
<gene>
    <name evidence="3" type="ORF">METZ01_LOCUS388639</name>
</gene>
<dbReference type="EMBL" id="UINC01145572">
    <property type="protein sequence ID" value="SVD35785.1"/>
    <property type="molecule type" value="Genomic_DNA"/>
</dbReference>
<evidence type="ECO:0000256" key="1">
    <source>
        <dbReference type="ARBA" id="ARBA00022729"/>
    </source>
</evidence>
<feature type="domain" description="Calcineurin-like phosphoesterase" evidence="2">
    <location>
        <begin position="21"/>
        <end position="204"/>
    </location>
</feature>
<dbReference type="PANTHER" id="PTHR22953:SF153">
    <property type="entry name" value="PURPLE ACID PHOSPHATASE"/>
    <property type="match status" value="1"/>
</dbReference>
<dbReference type="InterPro" id="IPR039331">
    <property type="entry name" value="PAPs-like"/>
</dbReference>
<dbReference type="InterPro" id="IPR029052">
    <property type="entry name" value="Metallo-depent_PP-like"/>
</dbReference>
<proteinExistence type="predicted"/>
<feature type="non-terminal residue" evidence="3">
    <location>
        <position position="230"/>
    </location>
</feature>
<dbReference type="Pfam" id="PF00149">
    <property type="entry name" value="Metallophos"/>
    <property type="match status" value="1"/>
</dbReference>
<dbReference type="Gene3D" id="3.60.21.10">
    <property type="match status" value="1"/>
</dbReference>
<dbReference type="InterPro" id="IPR004843">
    <property type="entry name" value="Calcineurin-like_PHP"/>
</dbReference>
<dbReference type="SUPFAM" id="SSF56300">
    <property type="entry name" value="Metallo-dependent phosphatases"/>
    <property type="match status" value="1"/>
</dbReference>
<evidence type="ECO:0000313" key="3">
    <source>
        <dbReference type="EMBL" id="SVD35785.1"/>
    </source>
</evidence>
<dbReference type="AlphaFoldDB" id="A0A382UPQ2"/>
<name>A0A382UPQ2_9ZZZZ</name>
<protein>
    <recommendedName>
        <fullName evidence="2">Calcineurin-like phosphoesterase domain-containing protein</fullName>
    </recommendedName>
</protein>
<organism evidence="3">
    <name type="scientific">marine metagenome</name>
    <dbReference type="NCBI Taxonomy" id="408172"/>
    <lineage>
        <taxon>unclassified sequences</taxon>
        <taxon>metagenomes</taxon>
        <taxon>ecological metagenomes</taxon>
    </lineage>
</organism>
<reference evidence="3" key="1">
    <citation type="submission" date="2018-05" db="EMBL/GenBank/DDBJ databases">
        <authorList>
            <person name="Lanie J.A."/>
            <person name="Ng W.-L."/>
            <person name="Kazmierczak K.M."/>
            <person name="Andrzejewski T.M."/>
            <person name="Davidsen T.M."/>
            <person name="Wayne K.J."/>
            <person name="Tettelin H."/>
            <person name="Glass J.I."/>
            <person name="Rusch D."/>
            <person name="Podicherti R."/>
            <person name="Tsui H.-C.T."/>
            <person name="Winkler M.E."/>
        </authorList>
    </citation>
    <scope>NUCLEOTIDE SEQUENCE</scope>
</reference>
<sequence>MIGAAIAVSVGCATKQEPVTVAFFGDQGLSEDARAVLQMVIEEGAGIVLHQGDLDYADDPVAWDAMITEELGADFPYFVSIGNHDSRAWDGPDGYQAKMQARLDRVEGANCSGNLGIKAACTYDGLFFILSAAGWVPREPDNPEHIAFIREQLAESDAAWEICSWHMNMTEMQLGRKRDAVGWGPYRACREAGAIIVTGHEHSYSRTHLMDSFETQSIASTSNTLMIEDG</sequence>
<dbReference type="PANTHER" id="PTHR22953">
    <property type="entry name" value="ACID PHOSPHATASE RELATED"/>
    <property type="match status" value="1"/>
</dbReference>
<keyword evidence="1" id="KW-0732">Signal</keyword>